<dbReference type="InterPro" id="IPR003779">
    <property type="entry name" value="CMD-like"/>
</dbReference>
<dbReference type="RefSeq" id="WP_115415219.1">
    <property type="nucleotide sequence ID" value="NZ_CP031357.1"/>
</dbReference>
<dbReference type="PANTHER" id="PTHR33930:SF2">
    <property type="entry name" value="BLR3452 PROTEIN"/>
    <property type="match status" value="1"/>
</dbReference>
<dbReference type="SUPFAM" id="SSF69118">
    <property type="entry name" value="AhpD-like"/>
    <property type="match status" value="1"/>
</dbReference>
<dbReference type="InterPro" id="IPR004675">
    <property type="entry name" value="AhpD_core"/>
</dbReference>
<evidence type="ECO:0000313" key="2">
    <source>
        <dbReference type="EMBL" id="AXK41026.1"/>
    </source>
</evidence>
<dbReference type="Proteomes" id="UP000254508">
    <property type="component" value="Chromosome"/>
</dbReference>
<dbReference type="Pfam" id="PF02627">
    <property type="entry name" value="CMD"/>
    <property type="match status" value="1"/>
</dbReference>
<evidence type="ECO:0000259" key="1">
    <source>
        <dbReference type="Pfam" id="PF02627"/>
    </source>
</evidence>
<gene>
    <name evidence="2" type="ORF">DVR09_00605</name>
</gene>
<dbReference type="KEGG" id="err:DVR09_00605"/>
<keyword evidence="3" id="KW-1185">Reference proteome</keyword>
<dbReference type="Gene3D" id="1.20.1290.10">
    <property type="entry name" value="AhpD-like"/>
    <property type="match status" value="1"/>
</dbReference>
<organism evidence="2 3">
    <name type="scientific">Erythrobacter aureus</name>
    <dbReference type="NCBI Taxonomy" id="2182384"/>
    <lineage>
        <taxon>Bacteria</taxon>
        <taxon>Pseudomonadati</taxon>
        <taxon>Pseudomonadota</taxon>
        <taxon>Alphaproteobacteria</taxon>
        <taxon>Sphingomonadales</taxon>
        <taxon>Erythrobacteraceae</taxon>
        <taxon>Erythrobacter/Porphyrobacter group</taxon>
        <taxon>Erythrobacter</taxon>
    </lineage>
</organism>
<name>A0A345YAS4_9SPHN</name>
<accession>A0A345YAS4</accession>
<sequence length="104" mass="11230">MYDMKRLGNLQTMGKLAPEAWEAFQRFDREALKDGAIPAKYKELIAVSVALTTQCPYCLELHRGRAIEAGANEREIAEAVFVAGALRAGAAITHGVHVCGNGEA</sequence>
<dbReference type="GO" id="GO:0051920">
    <property type="term" value="F:peroxiredoxin activity"/>
    <property type="evidence" value="ECO:0007669"/>
    <property type="project" value="InterPro"/>
</dbReference>
<dbReference type="InterPro" id="IPR029032">
    <property type="entry name" value="AhpD-like"/>
</dbReference>
<reference evidence="3" key="1">
    <citation type="submission" date="2018-07" db="EMBL/GenBank/DDBJ databases">
        <title>Genome sequence of Erythrobacter strain YH-07, an antagonistic bacterium isolated from Yellow Sea.</title>
        <authorList>
            <person name="Tang T."/>
            <person name="Liu Q."/>
            <person name="Sun X."/>
        </authorList>
    </citation>
    <scope>NUCLEOTIDE SEQUENCE [LARGE SCALE GENOMIC DNA]</scope>
    <source>
        <strain evidence="3">YH-07</strain>
    </source>
</reference>
<evidence type="ECO:0000313" key="3">
    <source>
        <dbReference type="Proteomes" id="UP000254508"/>
    </source>
</evidence>
<dbReference type="PANTHER" id="PTHR33930">
    <property type="entry name" value="ALKYL HYDROPEROXIDE REDUCTASE AHPD"/>
    <property type="match status" value="1"/>
</dbReference>
<dbReference type="OrthoDB" id="9801997at2"/>
<proteinExistence type="predicted"/>
<dbReference type="EMBL" id="CP031357">
    <property type="protein sequence ID" value="AXK41026.1"/>
    <property type="molecule type" value="Genomic_DNA"/>
</dbReference>
<feature type="domain" description="Carboxymuconolactone decarboxylase-like" evidence="1">
    <location>
        <begin position="18"/>
        <end position="97"/>
    </location>
</feature>
<dbReference type="AlphaFoldDB" id="A0A345YAS4"/>
<dbReference type="NCBIfam" id="TIGR00778">
    <property type="entry name" value="ahpD_dom"/>
    <property type="match status" value="1"/>
</dbReference>
<protein>
    <submittedName>
        <fullName evidence="2">Carboxymuconolactone decarboxylase family protein</fullName>
    </submittedName>
</protein>